<evidence type="ECO:0000256" key="10">
    <source>
        <dbReference type="ARBA" id="ARBA00023211"/>
    </source>
</evidence>
<evidence type="ECO:0000313" key="18">
    <source>
        <dbReference type="EMBL" id="CQH57148.1"/>
    </source>
</evidence>
<evidence type="ECO:0000313" key="19">
    <source>
        <dbReference type="Proteomes" id="UP000066737"/>
    </source>
</evidence>
<keyword evidence="19" id="KW-1185">Reference proteome</keyword>
<dbReference type="Pfam" id="PF01071">
    <property type="entry name" value="GARS_A"/>
    <property type="match status" value="1"/>
</dbReference>
<dbReference type="InterPro" id="IPR016185">
    <property type="entry name" value="PreATP-grasp_dom_sf"/>
</dbReference>
<keyword evidence="5 14" id="KW-0436">Ligase</keyword>
<dbReference type="InterPro" id="IPR037123">
    <property type="entry name" value="PRibGlycinamide_synth_C_sf"/>
</dbReference>
<comment type="pathway">
    <text evidence="3 14">Purine metabolism; IMP biosynthesis via de novo pathway; N(1)-(5-phospho-D-ribosyl)glycinamide from 5-phospho-alpha-D-ribose 1-diphosphate: step 2/2.</text>
</comment>
<dbReference type="PANTHER" id="PTHR43472">
    <property type="entry name" value="PHOSPHORIBOSYLAMINE--GLYCINE LIGASE"/>
    <property type="match status" value="1"/>
</dbReference>
<keyword evidence="8 15" id="KW-0067">ATP-binding</keyword>
<evidence type="ECO:0000256" key="14">
    <source>
        <dbReference type="HAMAP-Rule" id="MF_00138"/>
    </source>
</evidence>
<evidence type="ECO:0000256" key="5">
    <source>
        <dbReference type="ARBA" id="ARBA00022598"/>
    </source>
</evidence>
<evidence type="ECO:0000256" key="16">
    <source>
        <dbReference type="SAM" id="MobiDB-lite"/>
    </source>
</evidence>
<protein>
    <recommendedName>
        <fullName evidence="4 14">Phosphoribosylamine--glycine ligase</fullName>
        <ecNumber evidence="4 14">6.3.4.13</ecNumber>
    </recommendedName>
    <alternativeName>
        <fullName evidence="14">GARS</fullName>
    </alternativeName>
    <alternativeName>
        <fullName evidence="12 14">Glycinamide ribonucleotide synthetase</fullName>
    </alternativeName>
    <alternativeName>
        <fullName evidence="13 14">Phosphoribosylglycinamide synthetase</fullName>
    </alternativeName>
</protein>
<dbReference type="PROSITE" id="PS50975">
    <property type="entry name" value="ATP_GRASP"/>
    <property type="match status" value="1"/>
</dbReference>
<keyword evidence="10" id="KW-0464">Manganese</keyword>
<dbReference type="SUPFAM" id="SSF56059">
    <property type="entry name" value="Glutathione synthetase ATP-binding domain-like"/>
    <property type="match status" value="1"/>
</dbReference>
<comment type="catalytic activity">
    <reaction evidence="14">
        <text>5-phospho-beta-D-ribosylamine + glycine + ATP = N(1)-(5-phospho-beta-D-ribosyl)glycinamide + ADP + phosphate + H(+)</text>
        <dbReference type="Rhea" id="RHEA:17453"/>
        <dbReference type="ChEBI" id="CHEBI:15378"/>
        <dbReference type="ChEBI" id="CHEBI:30616"/>
        <dbReference type="ChEBI" id="CHEBI:43474"/>
        <dbReference type="ChEBI" id="CHEBI:57305"/>
        <dbReference type="ChEBI" id="CHEBI:58681"/>
        <dbReference type="ChEBI" id="CHEBI:143788"/>
        <dbReference type="ChEBI" id="CHEBI:456216"/>
        <dbReference type="EC" id="6.3.4.13"/>
    </reaction>
</comment>
<keyword evidence="9" id="KW-0460">Magnesium</keyword>
<evidence type="ECO:0000256" key="6">
    <source>
        <dbReference type="ARBA" id="ARBA00022741"/>
    </source>
</evidence>
<name>A0A0U5H5G0_9EURY</name>
<dbReference type="InterPro" id="IPR020561">
    <property type="entry name" value="PRibGlycinamid_synth_ATP-grasp"/>
</dbReference>
<dbReference type="Pfam" id="PF02843">
    <property type="entry name" value="GARS_C"/>
    <property type="match status" value="1"/>
</dbReference>
<dbReference type="GO" id="GO:0004637">
    <property type="term" value="F:phosphoribosylamine-glycine ligase activity"/>
    <property type="evidence" value="ECO:0007669"/>
    <property type="project" value="UniProtKB-UniRule"/>
</dbReference>
<dbReference type="Gene3D" id="3.90.600.10">
    <property type="entry name" value="Phosphoribosylglycinamide synthetase, C-terminal domain"/>
    <property type="match status" value="1"/>
</dbReference>
<dbReference type="GO" id="GO:0005524">
    <property type="term" value="F:ATP binding"/>
    <property type="evidence" value="ECO:0007669"/>
    <property type="project" value="UniProtKB-UniRule"/>
</dbReference>
<dbReference type="EC" id="6.3.4.13" evidence="4 14"/>
<evidence type="ECO:0000256" key="7">
    <source>
        <dbReference type="ARBA" id="ARBA00022755"/>
    </source>
</evidence>
<keyword evidence="7 14" id="KW-0658">Purine biosynthesis</keyword>
<dbReference type="PANTHER" id="PTHR43472:SF1">
    <property type="entry name" value="PHOSPHORIBOSYLAMINE--GLYCINE LIGASE, CHLOROPLASTIC"/>
    <property type="match status" value="1"/>
</dbReference>
<feature type="compositionally biased region" description="Basic and acidic residues" evidence="16">
    <location>
        <begin position="207"/>
        <end position="216"/>
    </location>
</feature>
<evidence type="ECO:0000256" key="2">
    <source>
        <dbReference type="ARBA" id="ARBA00001946"/>
    </source>
</evidence>
<dbReference type="STRING" id="1407499.HHUB_2487"/>
<dbReference type="InterPro" id="IPR011054">
    <property type="entry name" value="Rudment_hybrid_motif"/>
</dbReference>
<dbReference type="RefSeq" id="WP_059056929.1">
    <property type="nucleotide sequence ID" value="NZ_CEML01000001.1"/>
</dbReference>
<dbReference type="SUPFAM" id="SSF52440">
    <property type="entry name" value="PreATP-grasp domain"/>
    <property type="match status" value="1"/>
</dbReference>
<evidence type="ECO:0000256" key="3">
    <source>
        <dbReference type="ARBA" id="ARBA00005174"/>
    </source>
</evidence>
<gene>
    <name evidence="14 18" type="primary">purD</name>
    <name evidence="18" type="ORF">HHUB_2487</name>
</gene>
<evidence type="ECO:0000256" key="15">
    <source>
        <dbReference type="PROSITE-ProRule" id="PRU00409"/>
    </source>
</evidence>
<keyword evidence="6 15" id="KW-0547">Nucleotide-binding</keyword>
<comment type="cofactor">
    <cofactor evidence="1">
        <name>Mn(2+)</name>
        <dbReference type="ChEBI" id="CHEBI:29035"/>
    </cofactor>
</comment>
<reference evidence="19" key="1">
    <citation type="journal article" date="2016" name="Environ. Microbiol.">
        <title>The complete genome of a viable archaeum isolated from 123-million-year-old rock salt.</title>
        <authorList>
            <person name="Jaakkola S.T."/>
            <person name="Pfeiffer F."/>
            <person name="Ravantti J.J."/>
            <person name="Guo Q."/>
            <person name="Liu Y."/>
            <person name="Chen X."/>
            <person name="Ma H."/>
            <person name="Yang C."/>
            <person name="Oksanen H.M."/>
            <person name="Bamford D.H."/>
        </authorList>
    </citation>
    <scope>NUCLEOTIDE SEQUENCE</scope>
    <source>
        <strain evidence="19">JI20-1</strain>
    </source>
</reference>
<dbReference type="GO" id="GO:0009113">
    <property type="term" value="P:purine nucleobase biosynthetic process"/>
    <property type="evidence" value="ECO:0007669"/>
    <property type="project" value="InterPro"/>
</dbReference>
<dbReference type="SUPFAM" id="SSF51246">
    <property type="entry name" value="Rudiment single hybrid motif"/>
    <property type="match status" value="1"/>
</dbReference>
<dbReference type="Gene3D" id="3.30.1490.20">
    <property type="entry name" value="ATP-grasp fold, A domain"/>
    <property type="match status" value="1"/>
</dbReference>
<dbReference type="InterPro" id="IPR011761">
    <property type="entry name" value="ATP-grasp"/>
</dbReference>
<feature type="domain" description="ATP-grasp" evidence="17">
    <location>
        <begin position="109"/>
        <end position="310"/>
    </location>
</feature>
<dbReference type="EMBL" id="LN831302">
    <property type="protein sequence ID" value="CQH57148.1"/>
    <property type="molecule type" value="Genomic_DNA"/>
</dbReference>
<comment type="similarity">
    <text evidence="11 14">Belongs to the GARS family.</text>
</comment>
<dbReference type="Proteomes" id="UP000066737">
    <property type="component" value="Chromosome I"/>
</dbReference>
<dbReference type="KEGG" id="hhb:Hhub_2487"/>
<evidence type="ECO:0000256" key="1">
    <source>
        <dbReference type="ARBA" id="ARBA00001936"/>
    </source>
</evidence>
<dbReference type="OrthoDB" id="146558at2157"/>
<dbReference type="HAMAP" id="MF_00138">
    <property type="entry name" value="GARS"/>
    <property type="match status" value="1"/>
</dbReference>
<dbReference type="GO" id="GO:0006189">
    <property type="term" value="P:'de novo' IMP biosynthetic process"/>
    <property type="evidence" value="ECO:0007669"/>
    <property type="project" value="UniProtKB-UniRule"/>
</dbReference>
<dbReference type="UniPathway" id="UPA00074">
    <property type="reaction ID" value="UER00125"/>
</dbReference>
<dbReference type="NCBIfam" id="TIGR00877">
    <property type="entry name" value="purD"/>
    <property type="match status" value="1"/>
</dbReference>
<comment type="cofactor">
    <cofactor evidence="2">
        <name>Mg(2+)</name>
        <dbReference type="ChEBI" id="CHEBI:18420"/>
    </cofactor>
</comment>
<dbReference type="Gene3D" id="3.40.50.20">
    <property type="match status" value="1"/>
</dbReference>
<dbReference type="InterPro" id="IPR000115">
    <property type="entry name" value="PRibGlycinamide_synth"/>
</dbReference>
<dbReference type="InterPro" id="IPR020562">
    <property type="entry name" value="PRibGlycinamide_synth_N"/>
</dbReference>
<evidence type="ECO:0000256" key="4">
    <source>
        <dbReference type="ARBA" id="ARBA00013255"/>
    </source>
</evidence>
<dbReference type="InterPro" id="IPR020560">
    <property type="entry name" value="PRibGlycinamide_synth_C-dom"/>
</dbReference>
<feature type="region of interest" description="Disordered" evidence="16">
    <location>
        <begin position="207"/>
        <end position="228"/>
    </location>
</feature>
<evidence type="ECO:0000259" key="17">
    <source>
        <dbReference type="PROSITE" id="PS50975"/>
    </source>
</evidence>
<evidence type="ECO:0000256" key="13">
    <source>
        <dbReference type="ARBA" id="ARBA00042864"/>
    </source>
</evidence>
<dbReference type="AlphaFoldDB" id="A0A0U5H5G0"/>
<accession>A0A0U5H5G0</accession>
<evidence type="ECO:0000256" key="11">
    <source>
        <dbReference type="ARBA" id="ARBA00038345"/>
    </source>
</evidence>
<dbReference type="GO" id="GO:0046872">
    <property type="term" value="F:metal ion binding"/>
    <property type="evidence" value="ECO:0007669"/>
    <property type="project" value="InterPro"/>
</dbReference>
<organism evidence="18 19">
    <name type="scientific">Halobacterium hubeiense</name>
    <dbReference type="NCBI Taxonomy" id="1407499"/>
    <lineage>
        <taxon>Archaea</taxon>
        <taxon>Methanobacteriati</taxon>
        <taxon>Methanobacteriota</taxon>
        <taxon>Stenosarchaea group</taxon>
        <taxon>Halobacteria</taxon>
        <taxon>Halobacteriales</taxon>
        <taxon>Halobacteriaceae</taxon>
        <taxon>Halobacterium</taxon>
    </lineage>
</organism>
<evidence type="ECO:0000256" key="9">
    <source>
        <dbReference type="ARBA" id="ARBA00022842"/>
    </source>
</evidence>
<dbReference type="SMART" id="SM01210">
    <property type="entry name" value="GARS_C"/>
    <property type="match status" value="1"/>
</dbReference>
<proteinExistence type="inferred from homology"/>
<dbReference type="Gene3D" id="3.30.470.20">
    <property type="entry name" value="ATP-grasp fold, B domain"/>
    <property type="match status" value="1"/>
</dbReference>
<dbReference type="InterPro" id="IPR013815">
    <property type="entry name" value="ATP_grasp_subdomain_1"/>
</dbReference>
<dbReference type="SMART" id="SM01209">
    <property type="entry name" value="GARS_A"/>
    <property type="match status" value="1"/>
</dbReference>
<dbReference type="Pfam" id="PF02844">
    <property type="entry name" value="GARS_N"/>
    <property type="match status" value="1"/>
</dbReference>
<evidence type="ECO:0000256" key="8">
    <source>
        <dbReference type="ARBA" id="ARBA00022840"/>
    </source>
</evidence>
<sequence length="428" mass="45691">MTERVLLVGGGGREHAIADELAGDCELYAAAGNRNPGIAELADGFRELDTEDPDAVVDYALDVDATLAVVGPEGPLAAGVVDALDDEDVYAFGPKQADARIETDKTFQREFMAEHDVPGQAAFETFEDSDAAADYVESVEGDVAVKPAGLTGGKGVRVTGDQLSKAEAADYVRSSEHDEWVVEERLVGEEVTVQAFVANRDVRPTPVAHDHGRALEGDEGANTGGMGSYTGPDWTLPFVTDDEYEACVDTLEAVVDALPKYRGVLYGQFMLTDDGPKVVEFNARFGDPEALNTLPTMETPLIDVLTAARDDDPLPDPEFADVATVCKYVVPDGYPTNPEGGTRVTIDAADLDDAELFYASVDAREDGIYTTTSRSYAVVGFGSSIPDAEAEASAALGDLPEGLRVRRDIGTDALLQERIDHMDDVRGE</sequence>
<dbReference type="GeneID" id="26659124"/>
<evidence type="ECO:0000256" key="12">
    <source>
        <dbReference type="ARBA" id="ARBA00042242"/>
    </source>
</evidence>